<feature type="compositionally biased region" description="Low complexity" evidence="1">
    <location>
        <begin position="79"/>
        <end position="91"/>
    </location>
</feature>
<dbReference type="InterPro" id="IPR049227">
    <property type="entry name" value="DUF6824"/>
</dbReference>
<reference evidence="3" key="2">
    <citation type="submission" date="2021-04" db="EMBL/GenBank/DDBJ databases">
        <authorList>
            <person name="Podell S."/>
        </authorList>
    </citation>
    <scope>NUCLEOTIDE SEQUENCE</scope>
    <source>
        <strain evidence="3">Hildebrandi</strain>
    </source>
</reference>
<organism evidence="3 4">
    <name type="scientific">Nitzschia inconspicua</name>
    <dbReference type="NCBI Taxonomy" id="303405"/>
    <lineage>
        <taxon>Eukaryota</taxon>
        <taxon>Sar</taxon>
        <taxon>Stramenopiles</taxon>
        <taxon>Ochrophyta</taxon>
        <taxon>Bacillariophyta</taxon>
        <taxon>Bacillariophyceae</taxon>
        <taxon>Bacillariophycidae</taxon>
        <taxon>Bacillariales</taxon>
        <taxon>Bacillariaceae</taxon>
        <taxon>Nitzschia</taxon>
    </lineage>
</organism>
<accession>A0A9K3Q3I6</accession>
<feature type="compositionally biased region" description="Polar residues" evidence="1">
    <location>
        <begin position="166"/>
        <end position="176"/>
    </location>
</feature>
<feature type="region of interest" description="Disordered" evidence="1">
    <location>
        <begin position="48"/>
        <end position="95"/>
    </location>
</feature>
<evidence type="ECO:0000256" key="1">
    <source>
        <dbReference type="SAM" id="MobiDB-lite"/>
    </source>
</evidence>
<gene>
    <name evidence="3" type="ORF">IV203_027297</name>
</gene>
<keyword evidence="4" id="KW-1185">Reference proteome</keyword>
<sequence length="668" mass="75101">MGDTVVKPPPQPLGKQQVCSVAAFSSSSSSLLNVFREMLDGGAKINNIVSNNSNSNRENTEPSLRSSMNFQDDRDSERNSSSPRGNSNISSQYTSFPFSPLESQATVEKSSFTFDDILLHAPSPLGEDSKQAKYEYDKASRIEALITKEIEALSDRERQQVENDIKGQSLSPSSKLTAPGLPSVPSVSQHQAIMDAELHKLFHMHPAYQELIPSLEYDYVKDSQLRLKMLVAENYNSVQAALRLAKFLKLLKETFGPFLLARPIQLVDLTAEERQLQRRGLQQLFRFRDHVGRRIVACFDSHYPPTTSIHSQLRVALYLIQAAADDEVTQKHGIVLLFMLLKELPVHLSSGTANARETSSTSRWGTMAAILNRIFDCAPIRIGAMHICSLSDHDTEEAKRDLVNGFGPKERVRCKFHIGSSMEISMALNSYGIPTDRLPLKYDGTVKVDDHLQWIAVREAKEEAFRQGRVFEAVECPMNMDILAGRGQLVRSHPGNVSFRQEFIQARSAKYNAAHSRDEKNEIASDILNDIAAESRRFLKQHPSGYWTELDQKVAKEKVMMAFREYRKSQKLESSQSSVPSAAPQLPSHLMQMPSPIPSPMPSPMPMAILSPYPYPHQHHYGPYPSYPPYLSSPHFPTSSQYPTRSNSSRDSPPSDEPDRKRYKTGHE</sequence>
<proteinExistence type="predicted"/>
<feature type="compositionally biased region" description="Low complexity" evidence="1">
    <location>
        <begin position="574"/>
        <end position="588"/>
    </location>
</feature>
<dbReference type="EMBL" id="JAGRRH010000005">
    <property type="protein sequence ID" value="KAG7369551.1"/>
    <property type="molecule type" value="Genomic_DNA"/>
</dbReference>
<reference evidence="3" key="1">
    <citation type="journal article" date="2021" name="Sci. Rep.">
        <title>Diploid genomic architecture of Nitzschia inconspicua, an elite biomass production diatom.</title>
        <authorList>
            <person name="Oliver A."/>
            <person name="Podell S."/>
            <person name="Pinowska A."/>
            <person name="Traller J.C."/>
            <person name="Smith S.R."/>
            <person name="McClure R."/>
            <person name="Beliaev A."/>
            <person name="Bohutskyi P."/>
            <person name="Hill E.A."/>
            <person name="Rabines A."/>
            <person name="Zheng H."/>
            <person name="Allen L.Z."/>
            <person name="Kuo A."/>
            <person name="Grigoriev I.V."/>
            <person name="Allen A.E."/>
            <person name="Hazlebeck D."/>
            <person name="Allen E.E."/>
        </authorList>
    </citation>
    <scope>NUCLEOTIDE SEQUENCE</scope>
    <source>
        <strain evidence="3">Hildebrandi</strain>
    </source>
</reference>
<evidence type="ECO:0000313" key="3">
    <source>
        <dbReference type="EMBL" id="KAG7369551.1"/>
    </source>
</evidence>
<feature type="compositionally biased region" description="Basic and acidic residues" evidence="1">
    <location>
        <begin position="657"/>
        <end position="668"/>
    </location>
</feature>
<evidence type="ECO:0000259" key="2">
    <source>
        <dbReference type="Pfam" id="PF20710"/>
    </source>
</evidence>
<dbReference type="AlphaFoldDB" id="A0A9K3Q3I6"/>
<name>A0A9K3Q3I6_9STRA</name>
<dbReference type="Proteomes" id="UP000693970">
    <property type="component" value="Unassembled WGS sequence"/>
</dbReference>
<feature type="compositionally biased region" description="Low complexity" evidence="1">
    <location>
        <begin position="624"/>
        <end position="637"/>
    </location>
</feature>
<evidence type="ECO:0000313" key="4">
    <source>
        <dbReference type="Proteomes" id="UP000693970"/>
    </source>
</evidence>
<comment type="caution">
    <text evidence="3">The sequence shown here is derived from an EMBL/GenBank/DDBJ whole genome shotgun (WGS) entry which is preliminary data.</text>
</comment>
<dbReference type="Pfam" id="PF20710">
    <property type="entry name" value="DUF6824"/>
    <property type="match status" value="1"/>
</dbReference>
<feature type="region of interest" description="Disordered" evidence="1">
    <location>
        <begin position="157"/>
        <end position="182"/>
    </location>
</feature>
<feature type="region of interest" description="Disordered" evidence="1">
    <location>
        <begin position="569"/>
        <end position="599"/>
    </location>
</feature>
<feature type="region of interest" description="Disordered" evidence="1">
    <location>
        <begin position="624"/>
        <end position="668"/>
    </location>
</feature>
<protein>
    <recommendedName>
        <fullName evidence="2">DUF6824 domain-containing protein</fullName>
    </recommendedName>
</protein>
<feature type="compositionally biased region" description="Polar residues" evidence="1">
    <location>
        <begin position="61"/>
        <end position="70"/>
    </location>
</feature>
<dbReference type="OrthoDB" id="48818at2759"/>
<feature type="domain" description="DUF6824" evidence="2">
    <location>
        <begin position="481"/>
        <end position="565"/>
    </location>
</feature>